<proteinExistence type="predicted"/>
<accession>A0A0F9EG42</accession>
<name>A0A0F9EG42_9ZZZZ</name>
<protein>
    <submittedName>
        <fullName evidence="1">Uncharacterized protein</fullName>
    </submittedName>
</protein>
<reference evidence="1" key="1">
    <citation type="journal article" date="2015" name="Nature">
        <title>Complex archaea that bridge the gap between prokaryotes and eukaryotes.</title>
        <authorList>
            <person name="Spang A."/>
            <person name="Saw J.H."/>
            <person name="Jorgensen S.L."/>
            <person name="Zaremba-Niedzwiedzka K."/>
            <person name="Martijn J."/>
            <person name="Lind A.E."/>
            <person name="van Eijk R."/>
            <person name="Schleper C."/>
            <person name="Guy L."/>
            <person name="Ettema T.J."/>
        </authorList>
    </citation>
    <scope>NUCLEOTIDE SEQUENCE</scope>
</reference>
<dbReference type="EMBL" id="LAZR01025120">
    <property type="protein sequence ID" value="KKL72924.1"/>
    <property type="molecule type" value="Genomic_DNA"/>
</dbReference>
<comment type="caution">
    <text evidence="1">The sequence shown here is derived from an EMBL/GenBank/DDBJ whole genome shotgun (WGS) entry which is preliminary data.</text>
</comment>
<sequence length="28" mass="3286">KVVKAMDGDIDIPGVRNFKRRIQVSRMR</sequence>
<organism evidence="1">
    <name type="scientific">marine sediment metagenome</name>
    <dbReference type="NCBI Taxonomy" id="412755"/>
    <lineage>
        <taxon>unclassified sequences</taxon>
        <taxon>metagenomes</taxon>
        <taxon>ecological metagenomes</taxon>
    </lineage>
</organism>
<feature type="non-terminal residue" evidence="1">
    <location>
        <position position="1"/>
    </location>
</feature>
<dbReference type="AlphaFoldDB" id="A0A0F9EG42"/>
<gene>
    <name evidence="1" type="ORF">LCGC14_2080080</name>
</gene>
<evidence type="ECO:0000313" key="1">
    <source>
        <dbReference type="EMBL" id="KKL72924.1"/>
    </source>
</evidence>